<feature type="region of interest" description="Disordered" evidence="1">
    <location>
        <begin position="1"/>
        <end position="56"/>
    </location>
</feature>
<organism evidence="2 3">
    <name type="scientific">Mytilus edulis</name>
    <name type="common">Blue mussel</name>
    <dbReference type="NCBI Taxonomy" id="6550"/>
    <lineage>
        <taxon>Eukaryota</taxon>
        <taxon>Metazoa</taxon>
        <taxon>Spiralia</taxon>
        <taxon>Lophotrochozoa</taxon>
        <taxon>Mollusca</taxon>
        <taxon>Bivalvia</taxon>
        <taxon>Autobranchia</taxon>
        <taxon>Pteriomorphia</taxon>
        <taxon>Mytilida</taxon>
        <taxon>Mytiloidea</taxon>
        <taxon>Mytilidae</taxon>
        <taxon>Mytilinae</taxon>
        <taxon>Mytilus</taxon>
    </lineage>
</organism>
<accession>A0A8S3SI56</accession>
<proteinExistence type="predicted"/>
<dbReference type="AlphaFoldDB" id="A0A8S3SI56"/>
<evidence type="ECO:0000256" key="1">
    <source>
        <dbReference type="SAM" id="MobiDB-lite"/>
    </source>
</evidence>
<comment type="caution">
    <text evidence="2">The sequence shown here is derived from an EMBL/GenBank/DDBJ whole genome shotgun (WGS) entry which is preliminary data.</text>
</comment>
<protein>
    <submittedName>
        <fullName evidence="2">Uncharacterized protein</fullName>
    </submittedName>
</protein>
<evidence type="ECO:0000313" key="2">
    <source>
        <dbReference type="EMBL" id="CAG2220386.1"/>
    </source>
</evidence>
<gene>
    <name evidence="2" type="ORF">MEDL_33868</name>
</gene>
<reference evidence="2" key="1">
    <citation type="submission" date="2021-03" db="EMBL/GenBank/DDBJ databases">
        <authorList>
            <person name="Bekaert M."/>
        </authorList>
    </citation>
    <scope>NUCLEOTIDE SEQUENCE</scope>
</reference>
<keyword evidence="3" id="KW-1185">Reference proteome</keyword>
<evidence type="ECO:0000313" key="3">
    <source>
        <dbReference type="Proteomes" id="UP000683360"/>
    </source>
</evidence>
<dbReference type="Proteomes" id="UP000683360">
    <property type="component" value="Unassembled WGS sequence"/>
</dbReference>
<name>A0A8S3SI56_MYTED</name>
<dbReference type="EMBL" id="CAJPWZ010001659">
    <property type="protein sequence ID" value="CAG2220386.1"/>
    <property type="molecule type" value="Genomic_DNA"/>
</dbReference>
<sequence>MASNKNGKHELEGSDSESNLQQERNISEKTERPSRKRKLSERPTEGSLDPTKAPKLTEQIITGTTLLYCRSGIVPQGDVSQQSSLQTERTTVEQTALRDSTNLLVGPQLNELLLQHFDKGINIPDQNYRQIGFILSRGQKLGRWFYNVVDIIGINAEHRKACKEAGIMSEILFTFTNENVYYHTGSSIEGTFAPGEEHDYDWVNYNEAVHVVEDIQIPTSYIYSFSIITELTTPAGYYMEREIIRTLERFNKRILARYYYDANEDVLQFIQNLWNTLQRIIDTEIITEHTKEETQHAISSLLPHIYTCLACNIAVVAINQTNLKVRDFLLFGSFTYFMKGAVSGTLKWISVLYAIGLYEDCEWYMNQLVEEDIKMPHLRVLVEP</sequence>